<dbReference type="Proteomes" id="UP000682733">
    <property type="component" value="Unassembled WGS sequence"/>
</dbReference>
<evidence type="ECO:0000313" key="3">
    <source>
        <dbReference type="EMBL" id="CAF3991974.1"/>
    </source>
</evidence>
<protein>
    <submittedName>
        <fullName evidence="3">Uncharacterized protein</fullName>
    </submittedName>
</protein>
<reference evidence="3" key="1">
    <citation type="submission" date="2021-02" db="EMBL/GenBank/DDBJ databases">
        <authorList>
            <person name="Nowell W R."/>
        </authorList>
    </citation>
    <scope>NUCLEOTIDE SEQUENCE</scope>
</reference>
<evidence type="ECO:0000313" key="2">
    <source>
        <dbReference type="EMBL" id="CAF1180664.1"/>
    </source>
</evidence>
<evidence type="ECO:0000313" key="4">
    <source>
        <dbReference type="Proteomes" id="UP000682733"/>
    </source>
</evidence>
<dbReference type="AlphaFoldDB" id="A0A8S2NCB6"/>
<evidence type="ECO:0000256" key="1">
    <source>
        <dbReference type="SAM" id="MobiDB-lite"/>
    </source>
</evidence>
<accession>A0A8S2NCB6</accession>
<feature type="compositionally biased region" description="Acidic residues" evidence="1">
    <location>
        <begin position="32"/>
        <end position="43"/>
    </location>
</feature>
<organism evidence="3 4">
    <name type="scientific">Didymodactylos carnosus</name>
    <dbReference type="NCBI Taxonomy" id="1234261"/>
    <lineage>
        <taxon>Eukaryota</taxon>
        <taxon>Metazoa</taxon>
        <taxon>Spiralia</taxon>
        <taxon>Gnathifera</taxon>
        <taxon>Rotifera</taxon>
        <taxon>Eurotatoria</taxon>
        <taxon>Bdelloidea</taxon>
        <taxon>Philodinida</taxon>
        <taxon>Philodinidae</taxon>
        <taxon>Didymodactylos</taxon>
    </lineage>
</organism>
<proteinExistence type="predicted"/>
<comment type="caution">
    <text evidence="3">The sequence shown here is derived from an EMBL/GenBank/DDBJ whole genome shotgun (WGS) entry which is preliminary data.</text>
</comment>
<dbReference type="EMBL" id="CAJOBA010034779">
    <property type="protein sequence ID" value="CAF3991974.1"/>
    <property type="molecule type" value="Genomic_DNA"/>
</dbReference>
<dbReference type="EMBL" id="CAJNOK010013250">
    <property type="protein sequence ID" value="CAF1180664.1"/>
    <property type="molecule type" value="Genomic_DNA"/>
</dbReference>
<feature type="region of interest" description="Disordered" evidence="1">
    <location>
        <begin position="16"/>
        <end position="45"/>
    </location>
</feature>
<dbReference type="Proteomes" id="UP000677228">
    <property type="component" value="Unassembled WGS sequence"/>
</dbReference>
<sequence length="191" mass="21983">MGPKRKLHAHLKAMRKKRLSTANSDDQHQEFSDNEQEEMEVDDGDRSEALSFEDRITINDMADLFEFCKSKCHIRYLSVLIYTSLRSLGVSWNKCEAFLQDIGALKAKAAHRWAKVLISGDIEEFQGENSGGKHTAEFYDYFPDLKDAAKEYTFERCSQKSADFTAIDLAKFIDKQFYETMYGAKGMLLVY</sequence>
<name>A0A8S2NCB6_9BILA</name>
<gene>
    <name evidence="2" type="ORF">OVA965_LOCUS23044</name>
    <name evidence="3" type="ORF">TMI583_LOCUS23763</name>
</gene>